<protein>
    <submittedName>
        <fullName evidence="2">Membrane lipoprotein</fullName>
    </submittedName>
</protein>
<comment type="caution">
    <text evidence="2">The sequence shown here is derived from an EMBL/GenBank/DDBJ whole genome shotgun (WGS) entry which is preliminary data.</text>
</comment>
<reference evidence="2 3" key="2">
    <citation type="journal article" date="2013" name="PLoS ONE">
        <title>INDIGO - INtegrated Data Warehouse of MIcrobial GenOmes with Examples from the Red Sea Extremophiles.</title>
        <authorList>
            <person name="Alam I."/>
            <person name="Antunes A."/>
            <person name="Kamau A.A."/>
            <person name="Ba Alawi W."/>
            <person name="Kalkatawi M."/>
            <person name="Stingl U."/>
            <person name="Bajic V.B."/>
        </authorList>
    </citation>
    <scope>NUCLEOTIDE SEQUENCE [LARGE SCALE GENOMIC DNA]</scope>
    <source>
        <strain evidence="2 3">SARL4B</strain>
    </source>
</reference>
<dbReference type="OrthoDB" id="190728at2157"/>
<evidence type="ECO:0000313" key="3">
    <source>
        <dbReference type="Proteomes" id="UP000003861"/>
    </source>
</evidence>
<feature type="region of interest" description="Disordered" evidence="1">
    <location>
        <begin position="25"/>
        <end position="47"/>
    </location>
</feature>
<sequence>MHASYTRRELIASGSAGAIVAVAGCSESESDPTDSKSLEGNDEPSQQSVFQEIDIGTDLSITVEQSNVEKVRIAGPDGSMMAQESPGEMDNTVTIDLLSGYTPGQHAIEAVDSQEEVIDTETVTIEPEINFTGFGFDKEYEKLRQQDTSWDSRPVFHVENTGNGPEKIFQIHASGEYVSGRYAPSFVVEFDEPFEEYIITQDDEGVTIAPGETKRIRVEKELVKFDTPCEKGLMFDFTADMLASDDEEFSGVVSSAEPISGSNRDPSLRIRCEVDSEIQ</sequence>
<dbReference type="AlphaFoldDB" id="U2E420"/>
<gene>
    <name evidence="2" type="ORF">HLRTI_001256</name>
</gene>
<dbReference type="RefSeq" id="WP_008524522.1">
    <property type="nucleotide sequence ID" value="NC_021921.1"/>
</dbReference>
<organism evidence="2 3">
    <name type="scientific">Halorhabdus tiamatea SARL4B</name>
    <dbReference type="NCBI Taxonomy" id="1033806"/>
    <lineage>
        <taxon>Archaea</taxon>
        <taxon>Methanobacteriati</taxon>
        <taxon>Methanobacteriota</taxon>
        <taxon>Stenosarchaea group</taxon>
        <taxon>Halobacteria</taxon>
        <taxon>Halobacteriales</taxon>
        <taxon>Haloarculaceae</taxon>
        <taxon>Halorhabdus</taxon>
    </lineage>
</organism>
<dbReference type="GeneID" id="23799666"/>
<dbReference type="EMBL" id="AFNT02000011">
    <property type="protein sequence ID" value="ERJ06701.1"/>
    <property type="molecule type" value="Genomic_DNA"/>
</dbReference>
<proteinExistence type="predicted"/>
<name>U2E420_9EURY</name>
<dbReference type="PROSITE" id="PS51257">
    <property type="entry name" value="PROKAR_LIPOPROTEIN"/>
    <property type="match status" value="1"/>
</dbReference>
<dbReference type="Proteomes" id="UP000003861">
    <property type="component" value="Unassembled WGS sequence"/>
</dbReference>
<evidence type="ECO:0000313" key="2">
    <source>
        <dbReference type="EMBL" id="ERJ06701.1"/>
    </source>
</evidence>
<keyword evidence="2" id="KW-0449">Lipoprotein</keyword>
<accession>U2E420</accession>
<evidence type="ECO:0000256" key="1">
    <source>
        <dbReference type="SAM" id="MobiDB-lite"/>
    </source>
</evidence>
<reference evidence="2 3" key="1">
    <citation type="journal article" date="2011" name="J. Bacteriol.">
        <title>Genome sequence of Halorhabdus tiamatea, the first archaeon isolated from a deep-sea anoxic brine lake.</title>
        <authorList>
            <person name="Antunes A."/>
            <person name="Alam I."/>
            <person name="Bajic V.B."/>
            <person name="Stingl U."/>
        </authorList>
    </citation>
    <scope>NUCLEOTIDE SEQUENCE [LARGE SCALE GENOMIC DNA]</scope>
    <source>
        <strain evidence="2 3">SARL4B</strain>
    </source>
</reference>